<gene>
    <name evidence="2" type="primary">A08g503060.1_BraROA</name>
    <name evidence="2" type="ORF">IGI04_030032</name>
</gene>
<proteinExistence type="predicted"/>
<dbReference type="Proteomes" id="UP000823674">
    <property type="component" value="Chromosome A08"/>
</dbReference>
<feature type="compositionally biased region" description="Polar residues" evidence="1">
    <location>
        <begin position="1"/>
        <end position="11"/>
    </location>
</feature>
<protein>
    <recommendedName>
        <fullName evidence="4">Ig-like domain-containing protein</fullName>
    </recommendedName>
</protein>
<accession>A0ABQ7LTI0</accession>
<name>A0ABQ7LTI0_BRACM</name>
<feature type="region of interest" description="Disordered" evidence="1">
    <location>
        <begin position="46"/>
        <end position="90"/>
    </location>
</feature>
<keyword evidence="3" id="KW-1185">Reference proteome</keyword>
<reference evidence="2 3" key="1">
    <citation type="submission" date="2021-03" db="EMBL/GenBank/DDBJ databases">
        <authorList>
            <person name="King G.J."/>
            <person name="Bancroft I."/>
            <person name="Baten A."/>
            <person name="Bloomfield J."/>
            <person name="Borpatragohain P."/>
            <person name="He Z."/>
            <person name="Irish N."/>
            <person name="Irwin J."/>
            <person name="Liu K."/>
            <person name="Mauleon R.P."/>
            <person name="Moore J."/>
            <person name="Morris R."/>
            <person name="Ostergaard L."/>
            <person name="Wang B."/>
            <person name="Wells R."/>
        </authorList>
    </citation>
    <scope>NUCLEOTIDE SEQUENCE [LARGE SCALE GENOMIC DNA]</scope>
    <source>
        <strain evidence="2">R-o-18</strain>
        <tissue evidence="2">Leaf</tissue>
    </source>
</reference>
<dbReference type="EMBL" id="JADBGQ010000007">
    <property type="protein sequence ID" value="KAG5388491.1"/>
    <property type="molecule type" value="Genomic_DNA"/>
</dbReference>
<organism evidence="2 3">
    <name type="scientific">Brassica rapa subsp. trilocularis</name>
    <dbReference type="NCBI Taxonomy" id="1813537"/>
    <lineage>
        <taxon>Eukaryota</taxon>
        <taxon>Viridiplantae</taxon>
        <taxon>Streptophyta</taxon>
        <taxon>Embryophyta</taxon>
        <taxon>Tracheophyta</taxon>
        <taxon>Spermatophyta</taxon>
        <taxon>Magnoliopsida</taxon>
        <taxon>eudicotyledons</taxon>
        <taxon>Gunneridae</taxon>
        <taxon>Pentapetalae</taxon>
        <taxon>rosids</taxon>
        <taxon>malvids</taxon>
        <taxon>Brassicales</taxon>
        <taxon>Brassicaceae</taxon>
        <taxon>Brassiceae</taxon>
        <taxon>Brassica</taxon>
    </lineage>
</organism>
<evidence type="ECO:0000313" key="3">
    <source>
        <dbReference type="Proteomes" id="UP000823674"/>
    </source>
</evidence>
<evidence type="ECO:0000313" key="2">
    <source>
        <dbReference type="EMBL" id="KAG5388491.1"/>
    </source>
</evidence>
<feature type="compositionally biased region" description="Basic and acidic residues" evidence="1">
    <location>
        <begin position="55"/>
        <end position="66"/>
    </location>
</feature>
<comment type="caution">
    <text evidence="2">The sequence shown here is derived from an EMBL/GenBank/DDBJ whole genome shotgun (WGS) entry which is preliminary data.</text>
</comment>
<evidence type="ECO:0000256" key="1">
    <source>
        <dbReference type="SAM" id="MobiDB-lite"/>
    </source>
</evidence>
<sequence length="356" mass="39688">MKTSHNPTDKSSPFCRHSTHESSLYRRVVTRPTRCHSTVLSSLDRQVVTRPTSHHSTDKSSLDRRVLTRPTSRHSTDESSLDRGVITRPTSRHSTVLSSLGADRSLAVARLDLSRSLGADCSRAVAWLDLSRSLSRSPYSAQIDLSQSLRSLSHRGVDVSTQQQGLAEAYPYLLYPSWLHDESSRKQLTHSLAVTRLALLRLLDSLSCGHSTRSLAVTWLGSLSRSHSDCSQVSNMTLSINTSSMATCSGGSEHCPHRSFAQPFRSKKSDWNQKYVDDSSPETNYDWLDSLSGYVGNPSPVVSIWFKLSMKTSPNPTDDSSSRSFTSLLSSSIHTRCRFDLAFQCHWFEVNQHPTT</sequence>
<feature type="region of interest" description="Disordered" evidence="1">
    <location>
        <begin position="1"/>
        <end position="21"/>
    </location>
</feature>
<evidence type="ECO:0008006" key="4">
    <source>
        <dbReference type="Google" id="ProtNLM"/>
    </source>
</evidence>